<dbReference type="Proteomes" id="UP000314294">
    <property type="component" value="Unassembled WGS sequence"/>
</dbReference>
<dbReference type="EMBL" id="SRLO01000580">
    <property type="protein sequence ID" value="TNN51498.1"/>
    <property type="molecule type" value="Genomic_DNA"/>
</dbReference>
<organism evidence="1 2">
    <name type="scientific">Liparis tanakae</name>
    <name type="common">Tanaka's snailfish</name>
    <dbReference type="NCBI Taxonomy" id="230148"/>
    <lineage>
        <taxon>Eukaryota</taxon>
        <taxon>Metazoa</taxon>
        <taxon>Chordata</taxon>
        <taxon>Craniata</taxon>
        <taxon>Vertebrata</taxon>
        <taxon>Euteleostomi</taxon>
        <taxon>Actinopterygii</taxon>
        <taxon>Neopterygii</taxon>
        <taxon>Teleostei</taxon>
        <taxon>Neoteleostei</taxon>
        <taxon>Acanthomorphata</taxon>
        <taxon>Eupercaria</taxon>
        <taxon>Perciformes</taxon>
        <taxon>Cottioidei</taxon>
        <taxon>Cottales</taxon>
        <taxon>Liparidae</taxon>
        <taxon>Liparis</taxon>
    </lineage>
</organism>
<sequence length="161" mass="17923">MTQAAGARERAASPWKRILASVSTEEPAALHWNRGVQPDLRAWNCGVRTDTDLRAGAERQQPERRTRTLSVSGQVLLRLTGRGARQRRPSISPWIVSLWELQRVSGISTCGERRMEIVFDVRSNPFGQQGVTTLKEMLLGSEVNVQETVGPALLMEMGMVL</sequence>
<comment type="caution">
    <text evidence="1">The sequence shown here is derived from an EMBL/GenBank/DDBJ whole genome shotgun (WGS) entry which is preliminary data.</text>
</comment>
<proteinExistence type="predicted"/>
<name>A0A4Z2GD74_9TELE</name>
<evidence type="ECO:0000313" key="1">
    <source>
        <dbReference type="EMBL" id="TNN51498.1"/>
    </source>
</evidence>
<evidence type="ECO:0000313" key="2">
    <source>
        <dbReference type="Proteomes" id="UP000314294"/>
    </source>
</evidence>
<keyword evidence="2" id="KW-1185">Reference proteome</keyword>
<accession>A0A4Z2GD74</accession>
<gene>
    <name evidence="1" type="ORF">EYF80_038290</name>
</gene>
<reference evidence="1 2" key="1">
    <citation type="submission" date="2019-03" db="EMBL/GenBank/DDBJ databases">
        <title>First draft genome of Liparis tanakae, snailfish: a comprehensive survey of snailfish specific genes.</title>
        <authorList>
            <person name="Kim W."/>
            <person name="Song I."/>
            <person name="Jeong J.-H."/>
            <person name="Kim D."/>
            <person name="Kim S."/>
            <person name="Ryu S."/>
            <person name="Song J.Y."/>
            <person name="Lee S.K."/>
        </authorList>
    </citation>
    <scope>NUCLEOTIDE SEQUENCE [LARGE SCALE GENOMIC DNA]</scope>
    <source>
        <tissue evidence="1">Muscle</tissue>
    </source>
</reference>
<dbReference type="AlphaFoldDB" id="A0A4Z2GD74"/>
<protein>
    <submittedName>
        <fullName evidence="1">Uncharacterized protein</fullName>
    </submittedName>
</protein>